<keyword evidence="3" id="KW-0813">Transport</keyword>
<comment type="similarity">
    <text evidence="2">Belongs to the outer membrane factor (OMF) (TC 1.B.17) family.</text>
</comment>
<feature type="signal peptide" evidence="8">
    <location>
        <begin position="1"/>
        <end position="20"/>
    </location>
</feature>
<name>A0A178IID3_9BACT</name>
<dbReference type="GO" id="GO:0015562">
    <property type="term" value="F:efflux transmembrane transporter activity"/>
    <property type="evidence" value="ECO:0007669"/>
    <property type="project" value="InterPro"/>
</dbReference>
<dbReference type="InterPro" id="IPR003423">
    <property type="entry name" value="OMP_efflux"/>
</dbReference>
<accession>A0A178IID3</accession>
<sequence>MKPCVLLALVTIFAVVPAIGATPWTLASAVAEAQATSPDAAIARERVNAARAMLAQASATNWPQLSLKAGYVQTDNPMHAFGTILGQGAFNSGIDFNHPGRVDNFNATVTLGYNLYTGGRASARKEAAQNIAEAAELEQAVALEQLAAEVACAYFHIRQTREGVGALEAAVAAMEASHRLAELRFDAGQLIRSELLNLKVQLAQIRERLLEARHQAEFADRYFFFLLGGEETDSVVLDQADASATAFAAPETPSIVNRAELQGMRRRVAAAEKNLAAVRRARRPTVNAFAGYQHDQGWRRNGDGRSWVAGIQAEVSLFDGPLTPGRINQAQAEVEQARAGLRRLELSLGLELEQARLAHQLALEQLAVTASLIEQADEAARISRERFEKGVLLTAELIGVETRLTEARMRRAVALANERIAVVEFRRASGLPVIPK</sequence>
<dbReference type="GO" id="GO:1990281">
    <property type="term" value="C:efflux pump complex"/>
    <property type="evidence" value="ECO:0007669"/>
    <property type="project" value="TreeGrafter"/>
</dbReference>
<dbReference type="STRING" id="1184151.AW736_09215"/>
<evidence type="ECO:0000256" key="8">
    <source>
        <dbReference type="SAM" id="SignalP"/>
    </source>
</evidence>
<dbReference type="AlphaFoldDB" id="A0A178IID3"/>
<keyword evidence="8" id="KW-0732">Signal</keyword>
<proteinExistence type="inferred from homology"/>
<evidence type="ECO:0000313" key="10">
    <source>
        <dbReference type="Proteomes" id="UP000078486"/>
    </source>
</evidence>
<evidence type="ECO:0008006" key="11">
    <source>
        <dbReference type="Google" id="ProtNLM"/>
    </source>
</evidence>
<dbReference type="PANTHER" id="PTHR30026">
    <property type="entry name" value="OUTER MEMBRANE PROTEIN TOLC"/>
    <property type="match status" value="1"/>
</dbReference>
<comment type="subcellular location">
    <subcellularLocation>
        <location evidence="1">Cell outer membrane</location>
    </subcellularLocation>
</comment>
<dbReference type="InterPro" id="IPR051906">
    <property type="entry name" value="TolC-like"/>
</dbReference>
<dbReference type="Proteomes" id="UP000078486">
    <property type="component" value="Unassembled WGS sequence"/>
</dbReference>
<keyword evidence="6" id="KW-0472">Membrane</keyword>
<evidence type="ECO:0000256" key="5">
    <source>
        <dbReference type="ARBA" id="ARBA00022692"/>
    </source>
</evidence>
<protein>
    <recommendedName>
        <fullName evidence="11">Transporter</fullName>
    </recommendedName>
</protein>
<keyword evidence="7" id="KW-0998">Cell outer membrane</keyword>
<organism evidence="9 10">
    <name type="scientific">Termitidicoccus mucosus</name>
    <dbReference type="NCBI Taxonomy" id="1184151"/>
    <lineage>
        <taxon>Bacteria</taxon>
        <taxon>Pseudomonadati</taxon>
        <taxon>Verrucomicrobiota</taxon>
        <taxon>Opitutia</taxon>
        <taxon>Opitutales</taxon>
        <taxon>Opitutaceae</taxon>
        <taxon>Termitidicoccus</taxon>
    </lineage>
</organism>
<dbReference type="EMBL" id="LRRQ01000113">
    <property type="protein sequence ID" value="OAM88949.1"/>
    <property type="molecule type" value="Genomic_DNA"/>
</dbReference>
<dbReference type="PANTHER" id="PTHR30026:SF21">
    <property type="entry name" value="SLR1270 PROTEIN"/>
    <property type="match status" value="1"/>
</dbReference>
<dbReference type="GO" id="GO:0009279">
    <property type="term" value="C:cell outer membrane"/>
    <property type="evidence" value="ECO:0007669"/>
    <property type="project" value="UniProtKB-SubCell"/>
</dbReference>
<keyword evidence="10" id="KW-1185">Reference proteome</keyword>
<reference evidence="9 10" key="1">
    <citation type="submission" date="2016-01" db="EMBL/GenBank/DDBJ databases">
        <title>High potential of lignocellulose degradation of a new Verrucomicrobia species.</title>
        <authorList>
            <person name="Wang Y."/>
            <person name="Shi Y."/>
            <person name="Qiu Z."/>
            <person name="Liu S."/>
            <person name="Yang H."/>
        </authorList>
    </citation>
    <scope>NUCLEOTIDE SEQUENCE [LARGE SCALE GENOMIC DNA]</scope>
    <source>
        <strain evidence="9 10">TSB47</strain>
    </source>
</reference>
<dbReference type="Gene3D" id="1.20.1600.10">
    <property type="entry name" value="Outer membrane efflux proteins (OEP)"/>
    <property type="match status" value="1"/>
</dbReference>
<dbReference type="RefSeq" id="WP_334319243.1">
    <property type="nucleotide sequence ID" value="NZ_CP109796.1"/>
</dbReference>
<feature type="chain" id="PRO_5008088911" description="Transporter" evidence="8">
    <location>
        <begin position="21"/>
        <end position="436"/>
    </location>
</feature>
<evidence type="ECO:0000313" key="9">
    <source>
        <dbReference type="EMBL" id="OAM88949.1"/>
    </source>
</evidence>
<evidence type="ECO:0000256" key="6">
    <source>
        <dbReference type="ARBA" id="ARBA00023136"/>
    </source>
</evidence>
<dbReference type="SUPFAM" id="SSF56954">
    <property type="entry name" value="Outer membrane efflux proteins (OEP)"/>
    <property type="match status" value="1"/>
</dbReference>
<evidence type="ECO:0000256" key="4">
    <source>
        <dbReference type="ARBA" id="ARBA00022452"/>
    </source>
</evidence>
<evidence type="ECO:0000256" key="3">
    <source>
        <dbReference type="ARBA" id="ARBA00022448"/>
    </source>
</evidence>
<comment type="caution">
    <text evidence="9">The sequence shown here is derived from an EMBL/GenBank/DDBJ whole genome shotgun (WGS) entry which is preliminary data.</text>
</comment>
<evidence type="ECO:0000256" key="2">
    <source>
        <dbReference type="ARBA" id="ARBA00007613"/>
    </source>
</evidence>
<evidence type="ECO:0000256" key="7">
    <source>
        <dbReference type="ARBA" id="ARBA00023237"/>
    </source>
</evidence>
<keyword evidence="4" id="KW-1134">Transmembrane beta strand</keyword>
<evidence type="ECO:0000256" key="1">
    <source>
        <dbReference type="ARBA" id="ARBA00004442"/>
    </source>
</evidence>
<dbReference type="Pfam" id="PF02321">
    <property type="entry name" value="OEP"/>
    <property type="match status" value="2"/>
</dbReference>
<keyword evidence="5" id="KW-0812">Transmembrane</keyword>
<gene>
    <name evidence="9" type="ORF">AW736_09215</name>
</gene>
<dbReference type="GO" id="GO:0015288">
    <property type="term" value="F:porin activity"/>
    <property type="evidence" value="ECO:0007669"/>
    <property type="project" value="TreeGrafter"/>
</dbReference>